<dbReference type="AlphaFoldDB" id="A0A1I6LRR0"/>
<organism evidence="3 4">
    <name type="scientific">Yoonia litorea</name>
    <dbReference type="NCBI Taxonomy" id="1123755"/>
    <lineage>
        <taxon>Bacteria</taxon>
        <taxon>Pseudomonadati</taxon>
        <taxon>Pseudomonadota</taxon>
        <taxon>Alphaproteobacteria</taxon>
        <taxon>Rhodobacterales</taxon>
        <taxon>Paracoccaceae</taxon>
        <taxon>Yoonia</taxon>
    </lineage>
</organism>
<dbReference type="EMBL" id="FOZM01000001">
    <property type="protein sequence ID" value="SFS06134.1"/>
    <property type="molecule type" value="Genomic_DNA"/>
</dbReference>
<accession>A0A1I6LRR0</accession>
<dbReference type="GO" id="GO:0046872">
    <property type="term" value="F:metal ion binding"/>
    <property type="evidence" value="ECO:0007669"/>
    <property type="project" value="UniProtKB-KW"/>
</dbReference>
<dbReference type="Gene3D" id="3.90.850.10">
    <property type="entry name" value="Fumarylacetoacetase-like, C-terminal domain"/>
    <property type="match status" value="1"/>
</dbReference>
<evidence type="ECO:0000259" key="2">
    <source>
        <dbReference type="Pfam" id="PF01557"/>
    </source>
</evidence>
<dbReference type="OrthoDB" id="5197601at2"/>
<keyword evidence="3" id="KW-0378">Hydrolase</keyword>
<dbReference type="Pfam" id="PF01557">
    <property type="entry name" value="FAA_hydrolase"/>
    <property type="match status" value="1"/>
</dbReference>
<keyword evidence="1" id="KW-0479">Metal-binding</keyword>
<proteinExistence type="predicted"/>
<dbReference type="STRING" id="1123755.SAMN05444714_0832"/>
<evidence type="ECO:0000313" key="3">
    <source>
        <dbReference type="EMBL" id="SFS06134.1"/>
    </source>
</evidence>
<name>A0A1I6LRR0_9RHOB</name>
<reference evidence="3 4" key="1">
    <citation type="submission" date="2016-10" db="EMBL/GenBank/DDBJ databases">
        <authorList>
            <person name="de Groot N.N."/>
        </authorList>
    </citation>
    <scope>NUCLEOTIDE SEQUENCE [LARGE SCALE GENOMIC DNA]</scope>
    <source>
        <strain evidence="3 4">DSM 29433</strain>
    </source>
</reference>
<evidence type="ECO:0000313" key="4">
    <source>
        <dbReference type="Proteomes" id="UP000198926"/>
    </source>
</evidence>
<evidence type="ECO:0000256" key="1">
    <source>
        <dbReference type="ARBA" id="ARBA00022723"/>
    </source>
</evidence>
<feature type="domain" description="Fumarylacetoacetase-like C-terminal" evidence="2">
    <location>
        <begin position="27"/>
        <end position="227"/>
    </location>
</feature>
<protein>
    <submittedName>
        <fullName evidence="3">Fumarylpyruvate hydrolase</fullName>
    </submittedName>
</protein>
<dbReference type="InterPro" id="IPR011234">
    <property type="entry name" value="Fumarylacetoacetase-like_C"/>
</dbReference>
<dbReference type="SUPFAM" id="SSF56529">
    <property type="entry name" value="FAH"/>
    <property type="match status" value="1"/>
</dbReference>
<gene>
    <name evidence="3" type="ORF">SAMN05444714_0832</name>
</gene>
<keyword evidence="4" id="KW-1185">Reference proteome</keyword>
<dbReference type="RefSeq" id="WP_090204297.1">
    <property type="nucleotide sequence ID" value="NZ_FOZM01000001.1"/>
</dbReference>
<dbReference type="GO" id="GO:0018773">
    <property type="term" value="F:acetylpyruvate hydrolase activity"/>
    <property type="evidence" value="ECO:0007669"/>
    <property type="project" value="TreeGrafter"/>
</dbReference>
<dbReference type="PANTHER" id="PTHR11820">
    <property type="entry name" value="ACYLPYRUVASE"/>
    <property type="match status" value="1"/>
</dbReference>
<keyword evidence="3" id="KW-0670">Pyruvate</keyword>
<dbReference type="Proteomes" id="UP000198926">
    <property type="component" value="Unassembled WGS sequence"/>
</dbReference>
<dbReference type="PANTHER" id="PTHR11820:SF90">
    <property type="entry name" value="FLUTATHIONE S-TRANSFERASE"/>
    <property type="match status" value="1"/>
</dbReference>
<sequence>MTDLLFPARPNPVLPVEGEADFPIGRIFCVGRNYADHAKEMGHEVDREAPFYFTKSAHAVLLSGHDMPYPPRTSDLHHEMELVVALKQGGKNIAEADAMSHVFGYGCGLDMTRRDLQAAAKEKRRPWDTGKDFDNAAILGPLIPAEEDMPVEDLVIQLEVNGIVRQQATLGDMVWSISELIADLSTLYTLHPGDLIMTGTPAGVGPVVKGDVLRGTIGDFAPVETRII</sequence>
<dbReference type="InterPro" id="IPR036663">
    <property type="entry name" value="Fumarylacetoacetase_C_sf"/>
</dbReference>